<evidence type="ECO:0000256" key="4">
    <source>
        <dbReference type="ARBA" id="ARBA00023136"/>
    </source>
</evidence>
<keyword evidence="2 5" id="KW-0812">Transmembrane</keyword>
<dbReference type="NCBIfam" id="TIGR02228">
    <property type="entry name" value="sigpep_I_arch"/>
    <property type="match status" value="1"/>
</dbReference>
<dbReference type="KEGG" id="mmg:MTBMA_c00350"/>
<comment type="subcellular location">
    <subcellularLocation>
        <location evidence="1">Membrane</location>
    </subcellularLocation>
</comment>
<reference key="1">
    <citation type="submission" date="2009-08" db="EMBL/GenBank/DDBJ databases">
        <title>The genome sequence of Methanothermobacter marburgensis.</title>
        <authorList>
            <person name="Kaster A."/>
            <person name="Seedorf H."/>
            <person name="Goenrich M."/>
            <person name="Wiezer A."/>
            <person name="Liesegang H."/>
            <person name="Thauer R."/>
            <person name="Gottschalk G."/>
        </authorList>
    </citation>
    <scope>NUCLEOTIDE SEQUENCE</scope>
    <source>
        <strain>Marburg</strain>
    </source>
</reference>
<evidence type="ECO:0000313" key="8">
    <source>
        <dbReference type="Proteomes" id="UP000000345"/>
    </source>
</evidence>
<feature type="transmembrane region" description="Helical" evidence="5">
    <location>
        <begin position="12"/>
        <end position="32"/>
    </location>
</feature>
<dbReference type="CDD" id="cd06530">
    <property type="entry name" value="S26_SPase_I"/>
    <property type="match status" value="1"/>
</dbReference>
<keyword evidence="3 5" id="KW-1133">Transmembrane helix</keyword>
<evidence type="ECO:0000256" key="5">
    <source>
        <dbReference type="SAM" id="Phobius"/>
    </source>
</evidence>
<evidence type="ECO:0000256" key="3">
    <source>
        <dbReference type="ARBA" id="ARBA00022989"/>
    </source>
</evidence>
<feature type="domain" description="Peptidase S26" evidence="6">
    <location>
        <begin position="6"/>
        <end position="91"/>
    </location>
</feature>
<keyword evidence="4 5" id="KW-0472">Membrane</keyword>
<accession>D9PYV0</accession>
<evidence type="ECO:0000256" key="1">
    <source>
        <dbReference type="ARBA" id="ARBA00004370"/>
    </source>
</evidence>
<dbReference type="InterPro" id="IPR036286">
    <property type="entry name" value="LexA/Signal_pep-like_sf"/>
</dbReference>
<dbReference type="Pfam" id="PF10502">
    <property type="entry name" value="Peptidase_S26"/>
    <property type="match status" value="1"/>
</dbReference>
<dbReference type="Gene3D" id="2.10.109.10">
    <property type="entry name" value="Umud Fragment, subunit A"/>
    <property type="match status" value="1"/>
</dbReference>
<protein>
    <submittedName>
        <fullName evidence="7">Predicted signal peptidase</fullName>
    </submittedName>
</protein>
<sequence>MSDDKREWVEAAAYILLLLLAVVASQHMNVVVSGSMEPVFYRGDIVIIEKSNFFGIKELNPENVQKGDIIIYDATWFPEPVIHRVIAVEKDKAGQKYYITKGDNNPSPDPAPVYPSQVEARVITVGSNPLMIPKVGYITLWLKGL</sequence>
<dbReference type="Proteomes" id="UP000000345">
    <property type="component" value="Chromosome"/>
</dbReference>
<dbReference type="PATRIC" id="fig|79929.8.peg.33"/>
<dbReference type="RefSeq" id="WP_013294874.1">
    <property type="nucleotide sequence ID" value="NC_014408.1"/>
</dbReference>
<evidence type="ECO:0000256" key="2">
    <source>
        <dbReference type="ARBA" id="ARBA00022692"/>
    </source>
</evidence>
<dbReference type="MEROPS" id="S26.017"/>
<dbReference type="SUPFAM" id="SSF51306">
    <property type="entry name" value="LexA/Signal peptidase"/>
    <property type="match status" value="1"/>
</dbReference>
<dbReference type="OrthoDB" id="4822at2157"/>
<dbReference type="AlphaFoldDB" id="D9PYV0"/>
<dbReference type="HOGENOM" id="CLU_089996_4_0_2"/>
<dbReference type="PaxDb" id="79929-MTBMA_c00350"/>
<dbReference type="GO" id="GO:0004252">
    <property type="term" value="F:serine-type endopeptidase activity"/>
    <property type="evidence" value="ECO:0007669"/>
    <property type="project" value="InterPro"/>
</dbReference>
<dbReference type="PANTHER" id="PTHR10806">
    <property type="entry name" value="SIGNAL PEPTIDASE COMPLEX CATALYTIC SUBUNIT SEC11"/>
    <property type="match status" value="1"/>
</dbReference>
<dbReference type="GeneID" id="77398819"/>
<dbReference type="GeneID" id="9703740"/>
<dbReference type="GO" id="GO:0016020">
    <property type="term" value="C:membrane"/>
    <property type="evidence" value="ECO:0007669"/>
    <property type="project" value="UniProtKB-SubCell"/>
</dbReference>
<dbReference type="InterPro" id="IPR001733">
    <property type="entry name" value="Peptidase_S26B"/>
</dbReference>
<reference evidence="7 8" key="2">
    <citation type="journal article" date="2010" name="J. Bacteriol.">
        <title>Complete genome sequence of Methanothermobacter marburgensis, a methanoarchaeon model organism.</title>
        <authorList>
            <person name="Liesegang H."/>
            <person name="Kaster A.K."/>
            <person name="Wiezer A."/>
            <person name="Goenrich M."/>
            <person name="Wollherr A."/>
            <person name="Seedorf H."/>
            <person name="Gottschalk G."/>
            <person name="Thauer R.K."/>
        </authorList>
    </citation>
    <scope>NUCLEOTIDE SEQUENCE [LARGE SCALE GENOMIC DNA]</scope>
    <source>
        <strain evidence="8">ATCC BAA-927 / DSM 2133 / JCM 14651 / NBRC 100331 / OCM 82 / Marburg</strain>
    </source>
</reference>
<name>D9PYV0_METTM</name>
<dbReference type="PRINTS" id="PR00728">
    <property type="entry name" value="SIGNALPTASE"/>
</dbReference>
<dbReference type="InterPro" id="IPR019533">
    <property type="entry name" value="Peptidase_S26"/>
</dbReference>
<dbReference type="STRING" id="79929.MTBMA_c00350"/>
<organism evidence="7 8">
    <name type="scientific">Methanothermobacter marburgensis (strain ATCC BAA-927 / DSM 2133 / JCM 14651 / NBRC 100331 / OCM 82 / Marburg)</name>
    <name type="common">Methanobacterium thermoautotrophicum</name>
    <dbReference type="NCBI Taxonomy" id="79929"/>
    <lineage>
        <taxon>Archaea</taxon>
        <taxon>Methanobacteriati</taxon>
        <taxon>Methanobacteriota</taxon>
        <taxon>Methanomada group</taxon>
        <taxon>Methanobacteria</taxon>
        <taxon>Methanobacteriales</taxon>
        <taxon>Methanobacteriaceae</taxon>
        <taxon>Methanothermobacter</taxon>
    </lineage>
</organism>
<evidence type="ECO:0000313" key="7">
    <source>
        <dbReference type="EMBL" id="ADL57645.1"/>
    </source>
</evidence>
<gene>
    <name evidence="7" type="ordered locus">MTBMA_c00350</name>
</gene>
<dbReference type="PANTHER" id="PTHR10806:SF6">
    <property type="entry name" value="SIGNAL PEPTIDASE COMPLEX CATALYTIC SUBUNIT SEC11"/>
    <property type="match status" value="1"/>
</dbReference>
<dbReference type="EMBL" id="CP001710">
    <property type="protein sequence ID" value="ADL57645.1"/>
    <property type="molecule type" value="Genomic_DNA"/>
</dbReference>
<keyword evidence="8" id="KW-1185">Reference proteome</keyword>
<dbReference type="GO" id="GO:0006465">
    <property type="term" value="P:signal peptide processing"/>
    <property type="evidence" value="ECO:0007669"/>
    <property type="project" value="InterPro"/>
</dbReference>
<proteinExistence type="predicted"/>
<evidence type="ECO:0000259" key="6">
    <source>
        <dbReference type="Pfam" id="PF10502"/>
    </source>
</evidence>